<evidence type="ECO:0000256" key="3">
    <source>
        <dbReference type="ARBA" id="ARBA00022801"/>
    </source>
</evidence>
<dbReference type="EMBL" id="JBHUMO010000011">
    <property type="protein sequence ID" value="MFD2728212.1"/>
    <property type="molecule type" value="Genomic_DNA"/>
</dbReference>
<reference evidence="7" key="1">
    <citation type="journal article" date="2019" name="Int. J. Syst. Evol. Microbiol.">
        <title>The Global Catalogue of Microorganisms (GCM) 10K type strain sequencing project: providing services to taxonomists for standard genome sequencing and annotation.</title>
        <authorList>
            <consortium name="The Broad Institute Genomics Platform"/>
            <consortium name="The Broad Institute Genome Sequencing Center for Infectious Disease"/>
            <person name="Wu L."/>
            <person name="Ma J."/>
        </authorList>
    </citation>
    <scope>NUCLEOTIDE SEQUENCE [LARGE SCALE GENOMIC DNA]</scope>
    <source>
        <strain evidence="7">TISTR 932</strain>
    </source>
</reference>
<sequence length="295" mass="33190">MKEIIQKRHVFLWKRPEMNPVLSTINQSISAELGLLTGKDALLLHDADLVDSELLFGDPVEVLEERPGWKRVAAVTQGKVGEAKGYEGWIEEDDAIPISYDLDNVEKVAIICQYAPLHFCDGLVSEVEYPFGCIFPIIEEWPTNYLIHTPLGQATIDRRYCQKTTALTGEALAKNIVKLAKQFLGLSYVWGGICGSGFDCSGFAYSLHRVHNILLARDAHEQALTGKEVTFEEALPGDLLFFAYEEGKGFIHHVGIYLGSDLMIHSQTPGSKVLITHMIDTNYQKELCMIRRYWE</sequence>
<dbReference type="Gene3D" id="3.90.1720.10">
    <property type="entry name" value="endopeptidase domain like (from Nostoc punctiforme)"/>
    <property type="match status" value="1"/>
</dbReference>
<dbReference type="Proteomes" id="UP001597427">
    <property type="component" value="Unassembled WGS sequence"/>
</dbReference>
<evidence type="ECO:0000256" key="1">
    <source>
        <dbReference type="ARBA" id="ARBA00007074"/>
    </source>
</evidence>
<evidence type="ECO:0000256" key="4">
    <source>
        <dbReference type="ARBA" id="ARBA00022807"/>
    </source>
</evidence>
<comment type="similarity">
    <text evidence="1">Belongs to the peptidase C40 family.</text>
</comment>
<dbReference type="InterPro" id="IPR038765">
    <property type="entry name" value="Papain-like_cys_pep_sf"/>
</dbReference>
<organism evidence="6 7">
    <name type="scientific">Enterococcus camelliae</name>
    <dbReference type="NCBI Taxonomy" id="453959"/>
    <lineage>
        <taxon>Bacteria</taxon>
        <taxon>Bacillati</taxon>
        <taxon>Bacillota</taxon>
        <taxon>Bacilli</taxon>
        <taxon>Lactobacillales</taxon>
        <taxon>Enterococcaceae</taxon>
        <taxon>Enterococcus</taxon>
    </lineage>
</organism>
<gene>
    <name evidence="6" type="ORF">ACFSR0_02010</name>
</gene>
<keyword evidence="3" id="KW-0378">Hydrolase</keyword>
<keyword evidence="2" id="KW-0645">Protease</keyword>
<evidence type="ECO:0000256" key="2">
    <source>
        <dbReference type="ARBA" id="ARBA00022670"/>
    </source>
</evidence>
<keyword evidence="7" id="KW-1185">Reference proteome</keyword>
<feature type="domain" description="NlpC/P60" evidence="5">
    <location>
        <begin position="170"/>
        <end position="295"/>
    </location>
</feature>
<dbReference type="InterPro" id="IPR051202">
    <property type="entry name" value="Peptidase_C40"/>
</dbReference>
<dbReference type="PROSITE" id="PS51935">
    <property type="entry name" value="NLPC_P60"/>
    <property type="match status" value="1"/>
</dbReference>
<dbReference type="Pfam" id="PF00877">
    <property type="entry name" value="NLPC_P60"/>
    <property type="match status" value="1"/>
</dbReference>
<protein>
    <submittedName>
        <fullName evidence="6">NlpC/P60 family protein</fullName>
    </submittedName>
</protein>
<keyword evidence="4" id="KW-0788">Thiol protease</keyword>
<dbReference type="PANTHER" id="PTHR47053">
    <property type="entry name" value="MUREIN DD-ENDOPEPTIDASE MEPH-RELATED"/>
    <property type="match status" value="1"/>
</dbReference>
<accession>A0ABW5TFX4</accession>
<comment type="caution">
    <text evidence="6">The sequence shown here is derived from an EMBL/GenBank/DDBJ whole genome shotgun (WGS) entry which is preliminary data.</text>
</comment>
<name>A0ABW5TFX4_9ENTE</name>
<evidence type="ECO:0000313" key="6">
    <source>
        <dbReference type="EMBL" id="MFD2728212.1"/>
    </source>
</evidence>
<evidence type="ECO:0000259" key="5">
    <source>
        <dbReference type="PROSITE" id="PS51935"/>
    </source>
</evidence>
<evidence type="ECO:0000313" key="7">
    <source>
        <dbReference type="Proteomes" id="UP001597427"/>
    </source>
</evidence>
<dbReference type="PANTHER" id="PTHR47053:SF3">
    <property type="entry name" value="GAMMA-D-GLUTAMYL-L-LYSINE DIPEPTIDYL-PEPTIDASE"/>
    <property type="match status" value="1"/>
</dbReference>
<dbReference type="RefSeq" id="WP_379979391.1">
    <property type="nucleotide sequence ID" value="NZ_JBHUMO010000011.1"/>
</dbReference>
<dbReference type="InterPro" id="IPR000064">
    <property type="entry name" value="NLP_P60_dom"/>
</dbReference>
<proteinExistence type="inferred from homology"/>
<dbReference type="SUPFAM" id="SSF54001">
    <property type="entry name" value="Cysteine proteinases"/>
    <property type="match status" value="1"/>
</dbReference>